<reference evidence="3 4" key="1">
    <citation type="journal article" date="2015" name="Fungal Genet. Biol.">
        <title>Evolution of novel wood decay mechanisms in Agaricales revealed by the genome sequences of Fistulina hepatica and Cylindrobasidium torrendii.</title>
        <authorList>
            <person name="Floudas D."/>
            <person name="Held B.W."/>
            <person name="Riley R."/>
            <person name="Nagy L.G."/>
            <person name="Koehler G."/>
            <person name="Ransdell A.S."/>
            <person name="Younus H."/>
            <person name="Chow J."/>
            <person name="Chiniquy J."/>
            <person name="Lipzen A."/>
            <person name="Tritt A."/>
            <person name="Sun H."/>
            <person name="Haridas S."/>
            <person name="LaButti K."/>
            <person name="Ohm R.A."/>
            <person name="Kues U."/>
            <person name="Blanchette R.A."/>
            <person name="Grigoriev I.V."/>
            <person name="Minto R.E."/>
            <person name="Hibbett D.S."/>
        </authorList>
    </citation>
    <scope>NUCLEOTIDE SEQUENCE [LARGE SCALE GENOMIC DNA]</scope>
    <source>
        <strain evidence="3 4">ATCC 64428</strain>
    </source>
</reference>
<dbReference type="Pfam" id="PF15862">
    <property type="entry name" value="Coilin_N"/>
    <property type="match status" value="1"/>
</dbReference>
<feature type="compositionally biased region" description="Acidic residues" evidence="1">
    <location>
        <begin position="109"/>
        <end position="129"/>
    </location>
</feature>
<proteinExistence type="predicted"/>
<sequence length="518" mass="56167">MRIRLETHPPLAALKAWFVPSLSAETILDLKDSIRTRLACADALQLLLDGFELLDDTPIDVVRDGDLILVKSIAKKIQSGSQSTVQPSQPRKRKRSLFNSSVSSSSTSDPDDTTESDESEDASSSESEETSSGSSSDESSSASTLPPVLQRSVSVLNSRNLVSNAPQNAKATTSFSPRIHVPPGHGKPSTKSRNQRRRIKAKLDALKAAETSRLFAPVNASSVNVIPLGVQATTQDDVAKQNTAAQASLPPKQTANELTINELSMFSLRNKNKKKGFRRSLLSTSASATPKRIIFDQDAAGVNDGGNMNGGNAAAENRALPRLIPPSERGDLPANVFVTSVDVEEGLWDHKKKGKLKKKKQAAEDYEDSSLVDSYNMPGYNVSGAQEAEVELSYGDAEDSAEVSDVSHVWEQAEKRWDSCTPVDPHTLQKDDLVSWKSLQLNPATMSPDILLTLARIVDVDAAANSVTVEHLQRPAVAPSHLLLQAPEDELESVVETHLWDAVRDADWRKMPADLKVA</sequence>
<evidence type="ECO:0000256" key="1">
    <source>
        <dbReference type="SAM" id="MobiDB-lite"/>
    </source>
</evidence>
<dbReference type="Proteomes" id="UP000054144">
    <property type="component" value="Unassembled WGS sequence"/>
</dbReference>
<dbReference type="EMBL" id="KN882061">
    <property type="protein sequence ID" value="KIY45156.1"/>
    <property type="molecule type" value="Genomic_DNA"/>
</dbReference>
<dbReference type="AlphaFoldDB" id="A0A0D7A5H2"/>
<organism evidence="3 4">
    <name type="scientific">Fistulina hepatica ATCC 64428</name>
    <dbReference type="NCBI Taxonomy" id="1128425"/>
    <lineage>
        <taxon>Eukaryota</taxon>
        <taxon>Fungi</taxon>
        <taxon>Dikarya</taxon>
        <taxon>Basidiomycota</taxon>
        <taxon>Agaricomycotina</taxon>
        <taxon>Agaricomycetes</taxon>
        <taxon>Agaricomycetidae</taxon>
        <taxon>Agaricales</taxon>
        <taxon>Fistulinaceae</taxon>
        <taxon>Fistulina</taxon>
    </lineage>
</organism>
<feature type="region of interest" description="Disordered" evidence="1">
    <location>
        <begin position="164"/>
        <end position="196"/>
    </location>
</feature>
<accession>A0A0D7A5H2</accession>
<name>A0A0D7A5H2_9AGAR</name>
<gene>
    <name evidence="3" type="ORF">FISHEDRAFT_61331</name>
</gene>
<evidence type="ECO:0000259" key="2">
    <source>
        <dbReference type="Pfam" id="PF15862"/>
    </source>
</evidence>
<keyword evidence="4" id="KW-1185">Reference proteome</keyword>
<protein>
    <recommendedName>
        <fullName evidence="2">Coilin N-terminal domain-containing protein</fullName>
    </recommendedName>
</protein>
<feature type="region of interest" description="Disordered" evidence="1">
    <location>
        <begin position="79"/>
        <end position="146"/>
    </location>
</feature>
<feature type="domain" description="Coilin N-terminal" evidence="2">
    <location>
        <begin position="8"/>
        <end position="129"/>
    </location>
</feature>
<evidence type="ECO:0000313" key="4">
    <source>
        <dbReference type="Proteomes" id="UP000054144"/>
    </source>
</evidence>
<dbReference type="OrthoDB" id="74813at2759"/>
<feature type="compositionally biased region" description="Polar residues" evidence="1">
    <location>
        <begin position="79"/>
        <end position="89"/>
    </location>
</feature>
<feature type="compositionally biased region" description="Low complexity" evidence="1">
    <location>
        <begin position="130"/>
        <end position="144"/>
    </location>
</feature>
<feature type="compositionally biased region" description="Polar residues" evidence="1">
    <location>
        <begin position="165"/>
        <end position="176"/>
    </location>
</feature>
<dbReference type="InterPro" id="IPR031722">
    <property type="entry name" value="Coilin_N"/>
</dbReference>
<evidence type="ECO:0000313" key="3">
    <source>
        <dbReference type="EMBL" id="KIY45156.1"/>
    </source>
</evidence>